<dbReference type="Proteomes" id="UP000017836">
    <property type="component" value="Unassembled WGS sequence"/>
</dbReference>
<evidence type="ECO:0000313" key="2">
    <source>
        <dbReference type="EMBL" id="ERN10406.1"/>
    </source>
</evidence>
<dbReference type="OrthoDB" id="1934748at2759"/>
<sequence length="132" mass="15467">MASAPNVPVFRKEEEEEEGYDEDFQGTGFCCFQWNCFGKRDTGVQEKQLLRNQGSKEEWWKKGWDKGREWSEILAGPKWKTFIRRLRFKKQGKPQYKYDPQSYALNFDGDRDDNSDGFLVGFPSRFASTNAA</sequence>
<dbReference type="AlphaFoldDB" id="W1PRR1"/>
<proteinExistence type="predicted"/>
<reference evidence="3" key="1">
    <citation type="journal article" date="2013" name="Science">
        <title>The Amborella genome and the evolution of flowering plants.</title>
        <authorList>
            <consortium name="Amborella Genome Project"/>
        </authorList>
    </citation>
    <scope>NUCLEOTIDE SEQUENCE [LARGE SCALE GENOMIC DNA]</scope>
</reference>
<dbReference type="HOGENOM" id="CLU_113581_2_0_1"/>
<evidence type="ECO:0000313" key="3">
    <source>
        <dbReference type="Proteomes" id="UP000017836"/>
    </source>
</evidence>
<evidence type="ECO:0000256" key="1">
    <source>
        <dbReference type="SAM" id="MobiDB-lite"/>
    </source>
</evidence>
<dbReference type="EMBL" id="KI392852">
    <property type="protein sequence ID" value="ERN10406.1"/>
    <property type="molecule type" value="Genomic_DNA"/>
</dbReference>
<dbReference type="PANTHER" id="PTHR47076">
    <property type="entry name" value="NHL DOMAIN PROTEIN"/>
    <property type="match status" value="1"/>
</dbReference>
<protein>
    <submittedName>
        <fullName evidence="2">Uncharacterized protein</fullName>
    </submittedName>
</protein>
<accession>W1PRR1</accession>
<dbReference type="KEGG" id="atr:18438579"/>
<organism evidence="2 3">
    <name type="scientific">Amborella trichopoda</name>
    <dbReference type="NCBI Taxonomy" id="13333"/>
    <lineage>
        <taxon>Eukaryota</taxon>
        <taxon>Viridiplantae</taxon>
        <taxon>Streptophyta</taxon>
        <taxon>Embryophyta</taxon>
        <taxon>Tracheophyta</taxon>
        <taxon>Spermatophyta</taxon>
        <taxon>Magnoliopsida</taxon>
        <taxon>Amborellales</taxon>
        <taxon>Amborellaceae</taxon>
        <taxon>Amborella</taxon>
    </lineage>
</organism>
<feature type="region of interest" description="Disordered" evidence="1">
    <location>
        <begin position="1"/>
        <end position="20"/>
    </location>
</feature>
<name>W1PRR1_AMBTC</name>
<keyword evidence="3" id="KW-1185">Reference proteome</keyword>
<gene>
    <name evidence="2" type="ORF">AMTR_s00026p00165550</name>
</gene>
<dbReference type="Gramene" id="ERN10406">
    <property type="protein sequence ID" value="ERN10406"/>
    <property type="gene ID" value="AMTR_s00026p00165550"/>
</dbReference>
<dbReference type="OMA" id="RRFNCHS"/>
<dbReference type="PANTHER" id="PTHR47076:SF1">
    <property type="entry name" value="NHL DOMAIN PROTEIN"/>
    <property type="match status" value="1"/>
</dbReference>
<dbReference type="eggNOG" id="ENOG502S6VD">
    <property type="taxonomic scope" value="Eukaryota"/>
</dbReference>